<evidence type="ECO:0000256" key="4">
    <source>
        <dbReference type="PROSITE-ProRule" id="PRU01161"/>
    </source>
</evidence>
<feature type="short sequence motif" description="DGA/G" evidence="4">
    <location>
        <begin position="196"/>
        <end position="198"/>
    </location>
</feature>
<evidence type="ECO:0000313" key="7">
    <source>
        <dbReference type="EMBL" id="MDR7132951.1"/>
    </source>
</evidence>
<proteinExistence type="predicted"/>
<dbReference type="EMBL" id="JAVDVY010000001">
    <property type="protein sequence ID" value="MDR7132951.1"/>
    <property type="molecule type" value="Genomic_DNA"/>
</dbReference>
<dbReference type="Pfam" id="PF01734">
    <property type="entry name" value="Patatin"/>
    <property type="match status" value="1"/>
</dbReference>
<feature type="active site" description="Proton acceptor" evidence="4">
    <location>
        <position position="196"/>
    </location>
</feature>
<evidence type="ECO:0000256" key="2">
    <source>
        <dbReference type="ARBA" id="ARBA00022963"/>
    </source>
</evidence>
<organism evidence="7 8">
    <name type="scientific">Lysobacter niastensis</name>
    <dbReference type="NCBI Taxonomy" id="380629"/>
    <lineage>
        <taxon>Bacteria</taxon>
        <taxon>Pseudomonadati</taxon>
        <taxon>Pseudomonadota</taxon>
        <taxon>Gammaproteobacteria</taxon>
        <taxon>Lysobacterales</taxon>
        <taxon>Lysobacteraceae</taxon>
        <taxon>Lysobacter</taxon>
    </lineage>
</organism>
<reference evidence="7 8" key="1">
    <citation type="submission" date="2023-07" db="EMBL/GenBank/DDBJ databases">
        <title>Sorghum-associated microbial communities from plants grown in Nebraska, USA.</title>
        <authorList>
            <person name="Schachtman D."/>
        </authorList>
    </citation>
    <scope>NUCLEOTIDE SEQUENCE [LARGE SCALE GENOMIC DNA]</scope>
    <source>
        <strain evidence="7 8">BE198</strain>
    </source>
</reference>
<keyword evidence="5" id="KW-0732">Signal</keyword>
<dbReference type="PROSITE" id="PS51635">
    <property type="entry name" value="PNPLA"/>
    <property type="match status" value="1"/>
</dbReference>
<dbReference type="SUPFAM" id="SSF52151">
    <property type="entry name" value="FabD/lysophospholipase-like"/>
    <property type="match status" value="1"/>
</dbReference>
<evidence type="ECO:0000256" key="5">
    <source>
        <dbReference type="SAM" id="SignalP"/>
    </source>
</evidence>
<keyword evidence="2 4" id="KW-0442">Lipid degradation</keyword>
<keyword evidence="3 4" id="KW-0443">Lipid metabolism</keyword>
<evidence type="ECO:0000259" key="6">
    <source>
        <dbReference type="PROSITE" id="PS51635"/>
    </source>
</evidence>
<feature type="signal peptide" evidence="5">
    <location>
        <begin position="1"/>
        <end position="21"/>
    </location>
</feature>
<dbReference type="Gene3D" id="3.40.1090.10">
    <property type="entry name" value="Cytosolic phospholipase A2 catalytic domain"/>
    <property type="match status" value="2"/>
</dbReference>
<dbReference type="InterPro" id="IPR002641">
    <property type="entry name" value="PNPLA_dom"/>
</dbReference>
<evidence type="ECO:0000313" key="8">
    <source>
        <dbReference type="Proteomes" id="UP001251524"/>
    </source>
</evidence>
<dbReference type="InterPro" id="IPR016035">
    <property type="entry name" value="Acyl_Trfase/lysoPLipase"/>
</dbReference>
<comment type="caution">
    <text evidence="7">The sequence shown here is derived from an EMBL/GenBank/DDBJ whole genome shotgun (WGS) entry which is preliminary data.</text>
</comment>
<dbReference type="PANTHER" id="PTHR14226">
    <property type="entry name" value="NEUROPATHY TARGET ESTERASE/SWISS CHEESE D.MELANOGASTER"/>
    <property type="match status" value="1"/>
</dbReference>
<evidence type="ECO:0000256" key="3">
    <source>
        <dbReference type="ARBA" id="ARBA00023098"/>
    </source>
</evidence>
<feature type="short sequence motif" description="GXSXG" evidence="4">
    <location>
        <begin position="82"/>
        <end position="86"/>
    </location>
</feature>
<dbReference type="InterPro" id="IPR050301">
    <property type="entry name" value="NTE"/>
</dbReference>
<evidence type="ECO:0000256" key="1">
    <source>
        <dbReference type="ARBA" id="ARBA00022801"/>
    </source>
</evidence>
<dbReference type="RefSeq" id="WP_310056937.1">
    <property type="nucleotide sequence ID" value="NZ_JAVDVY010000001.1"/>
</dbReference>
<name>A0ABU1W5V4_9GAMM</name>
<feature type="domain" description="PNPLA" evidence="6">
    <location>
        <begin position="51"/>
        <end position="209"/>
    </location>
</feature>
<feature type="chain" id="PRO_5045095790" evidence="5">
    <location>
        <begin position="22"/>
        <end position="351"/>
    </location>
</feature>
<comment type="caution">
    <text evidence="4">Lacks conserved residue(s) required for the propagation of feature annotation.</text>
</comment>
<protein>
    <submittedName>
        <fullName evidence="7">NTE family protein</fullName>
    </submittedName>
</protein>
<sequence length="351" mass="36562">MNPFRRLRLPLLSATALMLLACGSGETVKPTPPPPAQTVAPVPPPKVHIGIALGGGAAKGFAHIGVIKMLEANGFQPEVVSGTSAGSVVGALYASGMDAFQMQQTAFSLDEDSIRDVSLFSGGVVKGQKLQDYVNQLVGQRKIEGLRKPFAAVATELETGKRIFFVRGNTGQAVRASSSIPGVFEPVAIGKSHYVDGGVVSPVPVDAARQLGADFVIAVDISGKASGKNPGSVLGNINQSITIMGQKLGQQELARADVVIRPQVLEIGAADFEQRHNAILQGEKAALAAMPQIRAKIAQLQKSRLDAATAAATAKARAEEAARIKAQCAQADKGWTSMLKRDDPACAGVTN</sequence>
<feature type="active site" description="Nucleophile" evidence="4">
    <location>
        <position position="84"/>
    </location>
</feature>
<dbReference type="PROSITE" id="PS51257">
    <property type="entry name" value="PROKAR_LIPOPROTEIN"/>
    <property type="match status" value="1"/>
</dbReference>
<dbReference type="PANTHER" id="PTHR14226:SF76">
    <property type="entry name" value="NTE FAMILY PROTEIN RSSA"/>
    <property type="match status" value="1"/>
</dbReference>
<gene>
    <name evidence="7" type="ORF">J2X06_000135</name>
</gene>
<keyword evidence="1 4" id="KW-0378">Hydrolase</keyword>
<dbReference type="Proteomes" id="UP001251524">
    <property type="component" value="Unassembled WGS sequence"/>
</dbReference>
<dbReference type="CDD" id="cd07205">
    <property type="entry name" value="Pat_PNPLA6_PNPLA7_NTE1_like"/>
    <property type="match status" value="1"/>
</dbReference>
<accession>A0ABU1W5V4</accession>
<keyword evidence="8" id="KW-1185">Reference proteome</keyword>